<feature type="transmembrane region" description="Helical" evidence="1">
    <location>
        <begin position="110"/>
        <end position="131"/>
    </location>
</feature>
<dbReference type="RefSeq" id="WP_162410836.1">
    <property type="nucleotide sequence ID" value="NZ_PDWN01000011.1"/>
</dbReference>
<dbReference type="Proteomes" id="UP000788419">
    <property type="component" value="Unassembled WGS sequence"/>
</dbReference>
<evidence type="ECO:0008006" key="4">
    <source>
        <dbReference type="Google" id="ProtNLM"/>
    </source>
</evidence>
<evidence type="ECO:0000313" key="3">
    <source>
        <dbReference type="Proteomes" id="UP000788419"/>
    </source>
</evidence>
<feature type="transmembrane region" description="Helical" evidence="1">
    <location>
        <begin position="20"/>
        <end position="46"/>
    </location>
</feature>
<evidence type="ECO:0000256" key="1">
    <source>
        <dbReference type="SAM" id="Phobius"/>
    </source>
</evidence>
<sequence>MPVAFGERFARNAVLGMAGLGLFIAVAVVAQGNVVAFIGSVIVLALSHFFRRRALYDAQRGRHALEDERDRTLLARGDGMFRLVASTWMVGLAIALAVPSLREMLLAPSLRVSGMLLLGVVVANIAGHGAVSVHYRRNRA</sequence>
<evidence type="ECO:0000313" key="2">
    <source>
        <dbReference type="EMBL" id="KAF1693519.1"/>
    </source>
</evidence>
<feature type="transmembrane region" description="Helical" evidence="1">
    <location>
        <begin position="79"/>
        <end position="98"/>
    </location>
</feature>
<gene>
    <name evidence="2" type="ORF">CSC65_12005</name>
</gene>
<keyword evidence="1" id="KW-1133">Transmembrane helix</keyword>
<keyword evidence="1" id="KW-0812">Transmembrane</keyword>
<organism evidence="2 3">
    <name type="scientific">Pseudoxanthomonas daejeonensis</name>
    <dbReference type="NCBI Taxonomy" id="266062"/>
    <lineage>
        <taxon>Bacteria</taxon>
        <taxon>Pseudomonadati</taxon>
        <taxon>Pseudomonadota</taxon>
        <taxon>Gammaproteobacteria</taxon>
        <taxon>Lysobacterales</taxon>
        <taxon>Lysobacteraceae</taxon>
        <taxon>Pseudoxanthomonas</taxon>
    </lineage>
</organism>
<accession>A0ABQ6Z5K2</accession>
<proteinExistence type="predicted"/>
<reference evidence="2 3" key="1">
    <citation type="submission" date="2017-10" db="EMBL/GenBank/DDBJ databases">
        <title>Whole genome sequencing of members of genus Pseudoxanthomonas.</title>
        <authorList>
            <person name="Kumar S."/>
            <person name="Bansal K."/>
            <person name="Kaur A."/>
            <person name="Patil P."/>
            <person name="Sharma S."/>
            <person name="Patil P.B."/>
        </authorList>
    </citation>
    <scope>NUCLEOTIDE SEQUENCE [LARGE SCALE GENOMIC DNA]</scope>
    <source>
        <strain evidence="2 3">DSM 17801</strain>
    </source>
</reference>
<name>A0ABQ6Z5K2_9GAMM</name>
<protein>
    <recommendedName>
        <fullName evidence="4">DUF2178 domain-containing protein</fullName>
    </recommendedName>
</protein>
<keyword evidence="3" id="KW-1185">Reference proteome</keyword>
<dbReference type="EMBL" id="PDWN01000011">
    <property type="protein sequence ID" value="KAF1693519.1"/>
    <property type="molecule type" value="Genomic_DNA"/>
</dbReference>
<keyword evidence="1" id="KW-0472">Membrane</keyword>
<comment type="caution">
    <text evidence="2">The sequence shown here is derived from an EMBL/GenBank/DDBJ whole genome shotgun (WGS) entry which is preliminary data.</text>
</comment>